<feature type="compositionally biased region" description="Low complexity" evidence="3">
    <location>
        <begin position="372"/>
        <end position="385"/>
    </location>
</feature>
<evidence type="ECO:0000259" key="4">
    <source>
        <dbReference type="PROSITE" id="PS00036"/>
    </source>
</evidence>
<dbReference type="PANTHER" id="PTHR40621">
    <property type="entry name" value="TRANSCRIPTION FACTOR KAPC-RELATED"/>
    <property type="match status" value="1"/>
</dbReference>
<dbReference type="OrthoDB" id="2447166at2759"/>
<protein>
    <recommendedName>
        <fullName evidence="4">BZIP domain-containing protein</fullName>
    </recommendedName>
</protein>
<dbReference type="GeneID" id="33572200"/>
<feature type="region of interest" description="Disordered" evidence="3">
    <location>
        <begin position="588"/>
        <end position="643"/>
    </location>
</feature>
<feature type="compositionally biased region" description="Polar residues" evidence="3">
    <location>
        <begin position="536"/>
        <end position="550"/>
    </location>
</feature>
<accession>A0A1Y2GGE1</accession>
<proteinExistence type="predicted"/>
<evidence type="ECO:0000313" key="5">
    <source>
        <dbReference type="EMBL" id="ORZ10067.1"/>
    </source>
</evidence>
<comment type="caution">
    <text evidence="5">The sequence shown here is derived from an EMBL/GenBank/DDBJ whole genome shotgun (WGS) entry which is preliminary data.</text>
</comment>
<dbReference type="CDD" id="cd14688">
    <property type="entry name" value="bZIP_YAP"/>
    <property type="match status" value="1"/>
</dbReference>
<feature type="region of interest" description="Disordered" evidence="3">
    <location>
        <begin position="30"/>
        <end position="122"/>
    </location>
</feature>
<feature type="region of interest" description="Disordered" evidence="3">
    <location>
        <begin position="372"/>
        <end position="435"/>
    </location>
</feature>
<feature type="compositionally biased region" description="Low complexity" evidence="3">
    <location>
        <begin position="50"/>
        <end position="116"/>
    </location>
</feature>
<dbReference type="InterPro" id="IPR004827">
    <property type="entry name" value="bZIP"/>
</dbReference>
<dbReference type="STRING" id="64571.A0A1Y2GGE1"/>
<reference evidence="5 6" key="1">
    <citation type="submission" date="2016-07" db="EMBL/GenBank/DDBJ databases">
        <title>Pervasive Adenine N6-methylation of Active Genes in Fungi.</title>
        <authorList>
            <consortium name="DOE Joint Genome Institute"/>
            <person name="Mondo S.J."/>
            <person name="Dannebaum R.O."/>
            <person name="Kuo R.C."/>
            <person name="Labutti K."/>
            <person name="Haridas S."/>
            <person name="Kuo A."/>
            <person name="Salamov A."/>
            <person name="Ahrendt S.R."/>
            <person name="Lipzen A."/>
            <person name="Sullivan W."/>
            <person name="Andreopoulos W.B."/>
            <person name="Clum A."/>
            <person name="Lindquist E."/>
            <person name="Daum C."/>
            <person name="Ramamoorthy G.K."/>
            <person name="Gryganskyi A."/>
            <person name="Culley D."/>
            <person name="Magnuson J.K."/>
            <person name="James T.Y."/>
            <person name="O'Malley M.A."/>
            <person name="Stajich J.E."/>
            <person name="Spatafora J.W."/>
            <person name="Visel A."/>
            <person name="Grigoriev I.V."/>
        </authorList>
    </citation>
    <scope>NUCLEOTIDE SEQUENCE [LARGE SCALE GENOMIC DNA]</scope>
    <source>
        <strain evidence="5 6">NRRL 3116</strain>
    </source>
</reference>
<feature type="region of interest" description="Disordered" evidence="3">
    <location>
        <begin position="793"/>
        <end position="828"/>
    </location>
</feature>
<feature type="region of interest" description="Disordered" evidence="3">
    <location>
        <begin position="745"/>
        <end position="778"/>
    </location>
</feature>
<feature type="compositionally biased region" description="Low complexity" evidence="3">
    <location>
        <begin position="588"/>
        <end position="621"/>
    </location>
</feature>
<evidence type="ECO:0000313" key="6">
    <source>
        <dbReference type="Proteomes" id="UP000193648"/>
    </source>
</evidence>
<dbReference type="InterPro" id="IPR046347">
    <property type="entry name" value="bZIP_sf"/>
</dbReference>
<comment type="subcellular location">
    <subcellularLocation>
        <location evidence="1">Nucleus</location>
    </subcellularLocation>
</comment>
<dbReference type="SUPFAM" id="SSF57959">
    <property type="entry name" value="Leucine zipper domain"/>
    <property type="match status" value="1"/>
</dbReference>
<feature type="region of interest" description="Disordered" evidence="3">
    <location>
        <begin position="489"/>
        <end position="555"/>
    </location>
</feature>
<feature type="region of interest" description="Disordered" evidence="3">
    <location>
        <begin position="141"/>
        <end position="165"/>
    </location>
</feature>
<dbReference type="PANTHER" id="PTHR40621:SF6">
    <property type="entry name" value="AP-1-LIKE TRANSCRIPTION FACTOR YAP1-RELATED"/>
    <property type="match status" value="1"/>
</dbReference>
<evidence type="ECO:0000256" key="2">
    <source>
        <dbReference type="ARBA" id="ARBA00023242"/>
    </source>
</evidence>
<dbReference type="GO" id="GO:0001228">
    <property type="term" value="F:DNA-binding transcription activator activity, RNA polymerase II-specific"/>
    <property type="evidence" value="ECO:0007669"/>
    <property type="project" value="TreeGrafter"/>
</dbReference>
<feature type="compositionally biased region" description="Low complexity" evidence="3">
    <location>
        <begin position="30"/>
        <end position="40"/>
    </location>
</feature>
<feature type="compositionally biased region" description="Low complexity" evidence="3">
    <location>
        <begin position="261"/>
        <end position="283"/>
    </location>
</feature>
<dbReference type="EMBL" id="MCFF01000032">
    <property type="protein sequence ID" value="ORZ10067.1"/>
    <property type="molecule type" value="Genomic_DNA"/>
</dbReference>
<dbReference type="GO" id="GO:0090575">
    <property type="term" value="C:RNA polymerase II transcription regulator complex"/>
    <property type="evidence" value="ECO:0007669"/>
    <property type="project" value="TreeGrafter"/>
</dbReference>
<dbReference type="AlphaFoldDB" id="A0A1Y2GGE1"/>
<dbReference type="RefSeq" id="XP_021879157.1">
    <property type="nucleotide sequence ID" value="XM_022030358.1"/>
</dbReference>
<dbReference type="GO" id="GO:0000976">
    <property type="term" value="F:transcription cis-regulatory region binding"/>
    <property type="evidence" value="ECO:0007669"/>
    <property type="project" value="InterPro"/>
</dbReference>
<organism evidence="5 6">
    <name type="scientific">Lobosporangium transversale</name>
    <dbReference type="NCBI Taxonomy" id="64571"/>
    <lineage>
        <taxon>Eukaryota</taxon>
        <taxon>Fungi</taxon>
        <taxon>Fungi incertae sedis</taxon>
        <taxon>Mucoromycota</taxon>
        <taxon>Mortierellomycotina</taxon>
        <taxon>Mortierellomycetes</taxon>
        <taxon>Mortierellales</taxon>
        <taxon>Mortierellaceae</taxon>
        <taxon>Lobosporangium</taxon>
    </lineage>
</organism>
<gene>
    <name evidence="5" type="ORF">BCR41DRAFT_423992</name>
</gene>
<feature type="compositionally biased region" description="Polar residues" evidence="3">
    <location>
        <begin position="395"/>
        <end position="420"/>
    </location>
</feature>
<dbReference type="SMART" id="SM00338">
    <property type="entry name" value="BRLZ"/>
    <property type="match status" value="1"/>
</dbReference>
<evidence type="ECO:0000256" key="1">
    <source>
        <dbReference type="ARBA" id="ARBA00004123"/>
    </source>
</evidence>
<dbReference type="InParanoid" id="A0A1Y2GGE1"/>
<sequence>MLKTLMFPNNQFFNASHTQLNENVLDFIQQQQEQQQQQQQPSGQGFLLGPSPTSSASISSSYINSSHPPNHSQHPSLSQSSTSPQQPQNLQVHQSHPHSPSQPHPQSQQPFHPPSHQFRRQRSFPDNEAQIQIQIQTQELTRHHPQSNPQTQHPSQVAPSPQQQHSMHFSMVSPMMIGTLSEPSSPSFSVIKTENSLQSQNLEYMMYPTFDMHSSPMSQPQQHHILPSQRSPHGLSPQQHQRMMQQSYNDVSLFHQRHQNQQHTMRLQQQQQQQRAMEQHSYSLHHSSQQLMYESAASSTAGRSAISSAMPMSMPLSVSIPVTSSSALMGNSPTSSASSAHLFTPTSVPTSLPFLGTSATSSASSLSKEALMSSLQYQQQQQQQQHSPLPKRPHSSQGIYSSLTTGSMLTTDNNNGSSVHPASPRRKRQGSSHYHQPQFALAQLSPNSIGSAAAPLPDFSCSLGTTATPQNTLAAATAAGMMSNSMTPSTSLMAATTGGSAKRPRSISAAAAPTGRGSLLGSHVDDESNPRGTKFARTSSSSTGPGNIKSTTTRTLRRMTETYPSNYTQVPASIAAAAAVAATTATATATSTSTSTSTSASTTATSTSTSTSTAIATASSAGPVRTNVTHPRRAAQNRAAQRTFRNRRKAYIKDMEQKVLELHQIRSQFELLQQENREIWRRFRTVESILVTQNNHNAECGHTITPLPQFPPMTPFFETEEGMAAAEAAATRAAAAAEAANANATGGNVSTMNRSLSRESHQSHQSHNSSDEVDGEGEDETVYPFIKHEGVDERIQDIYIHGQDNNRDGEYSLQQQYPPSRPSSRMDA</sequence>
<dbReference type="InterPro" id="IPR050936">
    <property type="entry name" value="AP-1-like"/>
</dbReference>
<dbReference type="PROSITE" id="PS00036">
    <property type="entry name" value="BZIP_BASIC"/>
    <property type="match status" value="1"/>
</dbReference>
<keyword evidence="2" id="KW-0539">Nucleus</keyword>
<dbReference type="Gene3D" id="1.20.5.170">
    <property type="match status" value="1"/>
</dbReference>
<evidence type="ECO:0000256" key="3">
    <source>
        <dbReference type="SAM" id="MobiDB-lite"/>
    </source>
</evidence>
<keyword evidence="6" id="KW-1185">Reference proteome</keyword>
<dbReference type="Proteomes" id="UP000193648">
    <property type="component" value="Unassembled WGS sequence"/>
</dbReference>
<feature type="compositionally biased region" description="Polar residues" evidence="3">
    <location>
        <begin position="489"/>
        <end position="499"/>
    </location>
</feature>
<feature type="compositionally biased region" description="Polar residues" evidence="3">
    <location>
        <begin position="146"/>
        <end position="165"/>
    </location>
</feature>
<feature type="domain" description="BZIP" evidence="4">
    <location>
        <begin position="632"/>
        <end position="647"/>
    </location>
</feature>
<feature type="compositionally biased region" description="Polar residues" evidence="3">
    <location>
        <begin position="215"/>
        <end position="237"/>
    </location>
</feature>
<name>A0A1Y2GGE1_9FUNG</name>
<feature type="region of interest" description="Disordered" evidence="3">
    <location>
        <begin position="258"/>
        <end position="283"/>
    </location>
</feature>
<feature type="region of interest" description="Disordered" evidence="3">
    <location>
        <begin position="214"/>
        <end position="237"/>
    </location>
</feature>